<dbReference type="Proteomes" id="UP000599312">
    <property type="component" value="Unassembled WGS sequence"/>
</dbReference>
<protein>
    <submittedName>
        <fullName evidence="2">Uncharacterized protein</fullName>
    </submittedName>
</protein>
<evidence type="ECO:0000313" key="3">
    <source>
        <dbReference type="Proteomes" id="UP000599312"/>
    </source>
</evidence>
<evidence type="ECO:0000256" key="1">
    <source>
        <dbReference type="SAM" id="MobiDB-lite"/>
    </source>
</evidence>
<proteinExistence type="predicted"/>
<feature type="region of interest" description="Disordered" evidence="1">
    <location>
        <begin position="287"/>
        <end position="331"/>
    </location>
</feature>
<accession>A0A931BRZ7</accession>
<organism evidence="2 3">
    <name type="scientific">Microvirga alba</name>
    <dbReference type="NCBI Taxonomy" id="2791025"/>
    <lineage>
        <taxon>Bacteria</taxon>
        <taxon>Pseudomonadati</taxon>
        <taxon>Pseudomonadota</taxon>
        <taxon>Alphaproteobacteria</taxon>
        <taxon>Hyphomicrobiales</taxon>
        <taxon>Methylobacteriaceae</taxon>
        <taxon>Microvirga</taxon>
    </lineage>
</organism>
<feature type="compositionally biased region" description="Polar residues" evidence="1">
    <location>
        <begin position="305"/>
        <end position="324"/>
    </location>
</feature>
<sequence>MTYTLKTRTTEDDWKTVEAENPLSKRIGTAQRRVQQVLDGYVRACYLSGGAGLGKTQTINAACAGKTVIRAIPRDYHDLLFWFEQSRGKIPLIFEECDHLFRSERCLNLLKMATDPNGPKVIRIRVPPKKGEVSTDKTIPLTAPLVFALNGDLNNYSHWPSACIAHILALASREHPITIDGDRAERWEYTISLAVLHNLLRKTEDRKAFIPLAVQNEAIAWFTENLWRLDEVSPRRLKKIAQTMMLHHSARYRYGMQGLQDDLDQFLVSSTLTGLMHPPVPTIFVTPYESFKGQPGTEPSRETSMKSVSPKDTSETTPQNQHSDQTAEDLSDWSNEDLADLADEALTELLRRNPIAKLLRWEADKATITVQAAHGGADFKMLQRGPDPQVTAEQRALNALSHENW</sequence>
<evidence type="ECO:0000313" key="2">
    <source>
        <dbReference type="EMBL" id="MBF9234624.1"/>
    </source>
</evidence>
<dbReference type="AlphaFoldDB" id="A0A931BRZ7"/>
<comment type="caution">
    <text evidence="2">The sequence shown here is derived from an EMBL/GenBank/DDBJ whole genome shotgun (WGS) entry which is preliminary data.</text>
</comment>
<name>A0A931BRZ7_9HYPH</name>
<gene>
    <name evidence="2" type="ORF">I2H38_14695</name>
</gene>
<dbReference type="RefSeq" id="WP_196272612.1">
    <property type="nucleotide sequence ID" value="NZ_JADQDO010000007.1"/>
</dbReference>
<reference evidence="2" key="1">
    <citation type="submission" date="2020-11" db="EMBL/GenBank/DDBJ databases">
        <authorList>
            <person name="Kim M.K."/>
        </authorList>
    </citation>
    <scope>NUCLEOTIDE SEQUENCE</scope>
    <source>
        <strain evidence="2">BT350</strain>
    </source>
</reference>
<keyword evidence="3" id="KW-1185">Reference proteome</keyword>
<dbReference type="EMBL" id="JADQDO010000007">
    <property type="protein sequence ID" value="MBF9234624.1"/>
    <property type="molecule type" value="Genomic_DNA"/>
</dbReference>